<organism evidence="1 2">
    <name type="scientific">Onchocerca volvulus</name>
    <dbReference type="NCBI Taxonomy" id="6282"/>
    <lineage>
        <taxon>Eukaryota</taxon>
        <taxon>Metazoa</taxon>
        <taxon>Ecdysozoa</taxon>
        <taxon>Nematoda</taxon>
        <taxon>Chromadorea</taxon>
        <taxon>Rhabditida</taxon>
        <taxon>Spirurina</taxon>
        <taxon>Spiruromorpha</taxon>
        <taxon>Filarioidea</taxon>
        <taxon>Onchocercidae</taxon>
        <taxon>Onchocerca</taxon>
    </lineage>
</organism>
<dbReference type="EnsemblMetazoa" id="OVOC12471.1">
    <property type="protein sequence ID" value="OVOC12471.1"/>
    <property type="gene ID" value="WBGene00249280"/>
</dbReference>
<evidence type="ECO:0000313" key="1">
    <source>
        <dbReference type="EnsemblMetazoa" id="OVOC12471.1"/>
    </source>
</evidence>
<dbReference type="AlphaFoldDB" id="A0A8R1TMV6"/>
<dbReference type="Proteomes" id="UP000024404">
    <property type="component" value="Unassembled WGS sequence"/>
</dbReference>
<keyword evidence="2" id="KW-1185">Reference proteome</keyword>
<proteinExistence type="predicted"/>
<sequence>MQEMLKSSPYGIFPDKGASSNSRIGCDVLFDFSHVTYSMRRAALVQYLGYLDRAIHISNYSHIVIVQKTQCREAQPTGTMAYGQI</sequence>
<name>A0A8R1TMV6_ONCVO</name>
<reference evidence="1" key="2">
    <citation type="submission" date="2022-06" db="UniProtKB">
        <authorList>
            <consortium name="EnsemblMetazoa"/>
        </authorList>
    </citation>
    <scope>IDENTIFICATION</scope>
</reference>
<dbReference type="EMBL" id="CMVM020000479">
    <property type="status" value="NOT_ANNOTATED_CDS"/>
    <property type="molecule type" value="Genomic_DNA"/>
</dbReference>
<reference evidence="2" key="1">
    <citation type="submission" date="2013-10" db="EMBL/GenBank/DDBJ databases">
        <title>Genome sequencing of Onchocerca volvulus.</title>
        <authorList>
            <person name="Cotton J."/>
            <person name="Tsai J."/>
            <person name="Stanley E."/>
            <person name="Tracey A."/>
            <person name="Holroyd N."/>
            <person name="Lustigman S."/>
            <person name="Berriman M."/>
        </authorList>
    </citation>
    <scope>NUCLEOTIDE SEQUENCE</scope>
</reference>
<accession>A0A8R1TMV6</accession>
<evidence type="ECO:0000313" key="2">
    <source>
        <dbReference type="Proteomes" id="UP000024404"/>
    </source>
</evidence>
<protein>
    <submittedName>
        <fullName evidence="1">Uncharacterized protein</fullName>
    </submittedName>
</protein>